<evidence type="ECO:0000313" key="2">
    <source>
        <dbReference type="Proteomes" id="UP000321935"/>
    </source>
</evidence>
<dbReference type="RefSeq" id="WP_146921000.1">
    <property type="nucleotide sequence ID" value="NZ_VORW01000027.1"/>
</dbReference>
<comment type="caution">
    <text evidence="1">The sequence shown here is derived from an EMBL/GenBank/DDBJ whole genome shotgun (WGS) entry which is preliminary data.</text>
</comment>
<evidence type="ECO:0000313" key="1">
    <source>
        <dbReference type="EMBL" id="TXE03076.1"/>
    </source>
</evidence>
<gene>
    <name evidence="1" type="ORF">ESV85_20650</name>
</gene>
<dbReference type="Proteomes" id="UP000321935">
    <property type="component" value="Unassembled WGS sequence"/>
</dbReference>
<sequence length="408" mass="46969">MQLKKKFVAFTDKDIPVSDTGIKVKEMISLLKGNKYENDLLKSLEIESIKEEFISIPGARTALSKLNAVDRDYKKIDHEASYRSLGFDSSRKRKEEFAIVFDGVADEDEKITALPIYSARTDFFEKMNGMDKYASQLFSKDLSSIVYANLDLLQKDSKATKKKEKFRLLKEIETGSFFLRAIVSSSYRNYDNKVALFVALISLHKSSKASGSTFRISNFEYSESYVRIYFESDRSVQLSNFGEVTQMIEVSNDEIKNRALNFKCLLKISYYDKNEMIEGEIIAKPQTTGKYSILRITHGQNVETAIKMLKDISKVDSVTNSVFEDAKSISEIDKPDFIRDLVKRKIEGARVEELKDHKNAMIRELETKVTNMYGLLKLFNKLNLVTDDPEVKEYLRYLFYDALSKRIV</sequence>
<organism evidence="1 2">
    <name type="scientific">Algoriphagus aquimarinus</name>
    <dbReference type="NCBI Taxonomy" id="237018"/>
    <lineage>
        <taxon>Bacteria</taxon>
        <taxon>Pseudomonadati</taxon>
        <taxon>Bacteroidota</taxon>
        <taxon>Cytophagia</taxon>
        <taxon>Cytophagales</taxon>
        <taxon>Cyclobacteriaceae</taxon>
        <taxon>Algoriphagus</taxon>
    </lineage>
</organism>
<name>A0A5C7A8C3_9BACT</name>
<dbReference type="AlphaFoldDB" id="A0A5C7A8C3"/>
<dbReference type="EMBL" id="VORW01000027">
    <property type="protein sequence ID" value="TXE03076.1"/>
    <property type="molecule type" value="Genomic_DNA"/>
</dbReference>
<accession>A0A5C7A8C3</accession>
<dbReference type="OrthoDB" id="1344853at2"/>
<protein>
    <submittedName>
        <fullName evidence="1">Uncharacterized protein</fullName>
    </submittedName>
</protein>
<reference evidence="1 2" key="1">
    <citation type="submission" date="2019-08" db="EMBL/GenBank/DDBJ databases">
        <title>Genomes sequence of Algoriphagus aquimarinus ACAM450.</title>
        <authorList>
            <person name="Bowman J.P."/>
        </authorList>
    </citation>
    <scope>NUCLEOTIDE SEQUENCE [LARGE SCALE GENOMIC DNA]</scope>
    <source>
        <strain evidence="1 2">ACAM 450</strain>
    </source>
</reference>
<proteinExistence type="predicted"/>